<gene>
    <name evidence="2" type="ORF">P43SY_009804</name>
</gene>
<evidence type="ECO:0000256" key="1">
    <source>
        <dbReference type="SAM" id="Phobius"/>
    </source>
</evidence>
<name>A0AAD5Q4X6_PYTIN</name>
<protein>
    <recommendedName>
        <fullName evidence="4">SGNH domain-containing protein</fullName>
    </recommendedName>
</protein>
<dbReference type="EMBL" id="JAKCXM010000444">
    <property type="protein sequence ID" value="KAJ0393972.1"/>
    <property type="molecule type" value="Genomic_DNA"/>
</dbReference>
<dbReference type="InterPro" id="IPR036514">
    <property type="entry name" value="SGNH_hydro_sf"/>
</dbReference>
<evidence type="ECO:0000313" key="2">
    <source>
        <dbReference type="EMBL" id="KAJ0393972.1"/>
    </source>
</evidence>
<evidence type="ECO:0008006" key="4">
    <source>
        <dbReference type="Google" id="ProtNLM"/>
    </source>
</evidence>
<keyword evidence="1" id="KW-0472">Membrane</keyword>
<keyword evidence="3" id="KW-1185">Reference proteome</keyword>
<organism evidence="2 3">
    <name type="scientific">Pythium insidiosum</name>
    <name type="common">Pythiosis disease agent</name>
    <dbReference type="NCBI Taxonomy" id="114742"/>
    <lineage>
        <taxon>Eukaryota</taxon>
        <taxon>Sar</taxon>
        <taxon>Stramenopiles</taxon>
        <taxon>Oomycota</taxon>
        <taxon>Peronosporomycetes</taxon>
        <taxon>Pythiales</taxon>
        <taxon>Pythiaceae</taxon>
        <taxon>Pythium</taxon>
    </lineage>
</organism>
<keyword evidence="1" id="KW-0812">Transmembrane</keyword>
<reference evidence="2" key="1">
    <citation type="submission" date="2021-12" db="EMBL/GenBank/DDBJ databases">
        <title>Prjna785345.</title>
        <authorList>
            <person name="Rujirawat T."/>
            <person name="Krajaejun T."/>
        </authorList>
    </citation>
    <scope>NUCLEOTIDE SEQUENCE</scope>
    <source>
        <strain evidence="2">Pi057C3</strain>
    </source>
</reference>
<comment type="caution">
    <text evidence="2">The sequence shown here is derived from an EMBL/GenBank/DDBJ whole genome shotgun (WGS) entry which is preliminary data.</text>
</comment>
<feature type="transmembrane region" description="Helical" evidence="1">
    <location>
        <begin position="15"/>
        <end position="36"/>
    </location>
</feature>
<accession>A0AAD5Q4X6</accession>
<dbReference type="AlphaFoldDB" id="A0AAD5Q4X6"/>
<dbReference type="Proteomes" id="UP001209570">
    <property type="component" value="Unassembled WGS sequence"/>
</dbReference>
<dbReference type="SUPFAM" id="SSF52266">
    <property type="entry name" value="SGNH hydrolase"/>
    <property type="match status" value="1"/>
</dbReference>
<dbReference type="Gene3D" id="3.40.50.1110">
    <property type="entry name" value="SGNH hydrolase"/>
    <property type="match status" value="1"/>
</dbReference>
<sequence length="204" mass="23171">MLRADRYNLHRSGDMSLWLLVFFSLLGLLVFGHFLIDVTFDSFMQYMDNILSSKATRDAEIVIVILGSHEYRVQPSCQVGVMQKNLVAVCDTLRKKGKHVCLATIASPSPLGQEEKIPLNAMLEEFCASTKGDDTPVVLGPRLDTYAFRRESSLAFDSYHFSSNGFKLLARNTADFLVPIMTGVEWKTWKKQLEKVTYDKTLYE</sequence>
<evidence type="ECO:0000313" key="3">
    <source>
        <dbReference type="Proteomes" id="UP001209570"/>
    </source>
</evidence>
<keyword evidence="1" id="KW-1133">Transmembrane helix</keyword>
<proteinExistence type="predicted"/>